<accession>A0ABW5YKA8</accession>
<dbReference type="RefSeq" id="WP_379810728.1">
    <property type="nucleotide sequence ID" value="NZ_JBHUPC010000012.1"/>
</dbReference>
<reference evidence="3" key="1">
    <citation type="journal article" date="2019" name="Int. J. Syst. Evol. Microbiol.">
        <title>The Global Catalogue of Microorganisms (GCM) 10K type strain sequencing project: providing services to taxonomists for standard genome sequencing and annotation.</title>
        <authorList>
            <consortium name="The Broad Institute Genomics Platform"/>
            <consortium name="The Broad Institute Genome Sequencing Center for Infectious Disease"/>
            <person name="Wu L."/>
            <person name="Ma J."/>
        </authorList>
    </citation>
    <scope>NUCLEOTIDE SEQUENCE [LARGE SCALE GENOMIC DNA]</scope>
    <source>
        <strain evidence="3">KCTC 22671</strain>
    </source>
</reference>
<proteinExistence type="predicted"/>
<dbReference type="InterPro" id="IPR041657">
    <property type="entry name" value="HTH_17"/>
</dbReference>
<sequence>MSSNIRINKTCEYCKKEYIAKTLITRYCSHDCNRKDYKRKLREAKIIASAESIKNKTNPNFQTIQEKDFLTVKEVATILNMSSRTIYRLIESKNLNAYNFSARKTMIRRKDIDSYFDMSWENQNINKDNLKNMITLENSYTLKEVTEKYNISESALYKVIKRLEIPKKQQGKFTLVKKSDIDKIFSNHDD</sequence>
<name>A0ABW5YKA8_9FLAO</name>
<keyword evidence="3" id="KW-1185">Reference proteome</keyword>
<evidence type="ECO:0000313" key="2">
    <source>
        <dbReference type="EMBL" id="MFD2891177.1"/>
    </source>
</evidence>
<dbReference type="Proteomes" id="UP001597534">
    <property type="component" value="Unassembled WGS sequence"/>
</dbReference>
<dbReference type="InterPro" id="IPR010093">
    <property type="entry name" value="SinI_DNA-bd"/>
</dbReference>
<organism evidence="2 3">
    <name type="scientific">Flavobacterium chuncheonense</name>
    <dbReference type="NCBI Taxonomy" id="2026653"/>
    <lineage>
        <taxon>Bacteria</taxon>
        <taxon>Pseudomonadati</taxon>
        <taxon>Bacteroidota</taxon>
        <taxon>Flavobacteriia</taxon>
        <taxon>Flavobacteriales</taxon>
        <taxon>Flavobacteriaceae</taxon>
        <taxon>Flavobacterium</taxon>
    </lineage>
</organism>
<dbReference type="NCBIfam" id="TIGR01764">
    <property type="entry name" value="excise"/>
    <property type="match status" value="1"/>
</dbReference>
<comment type="caution">
    <text evidence="2">The sequence shown here is derived from an EMBL/GenBank/DDBJ whole genome shotgun (WGS) entry which is preliminary data.</text>
</comment>
<feature type="domain" description="Helix-turn-helix" evidence="1">
    <location>
        <begin position="69"/>
        <end position="116"/>
    </location>
</feature>
<dbReference type="EMBL" id="JBHUPC010000012">
    <property type="protein sequence ID" value="MFD2891177.1"/>
    <property type="molecule type" value="Genomic_DNA"/>
</dbReference>
<evidence type="ECO:0000313" key="3">
    <source>
        <dbReference type="Proteomes" id="UP001597534"/>
    </source>
</evidence>
<protein>
    <submittedName>
        <fullName evidence="2">Helix-turn-helix domain-containing protein</fullName>
    </submittedName>
</protein>
<dbReference type="Pfam" id="PF12728">
    <property type="entry name" value="HTH_17"/>
    <property type="match status" value="1"/>
</dbReference>
<evidence type="ECO:0000259" key="1">
    <source>
        <dbReference type="Pfam" id="PF12728"/>
    </source>
</evidence>
<gene>
    <name evidence="2" type="ORF">ACFS5J_04025</name>
</gene>
<dbReference type="Gene3D" id="1.10.10.60">
    <property type="entry name" value="Homeodomain-like"/>
    <property type="match status" value="1"/>
</dbReference>